<dbReference type="GO" id="GO:0008168">
    <property type="term" value="F:methyltransferase activity"/>
    <property type="evidence" value="ECO:0007669"/>
    <property type="project" value="UniProtKB-KW"/>
</dbReference>
<feature type="domain" description="Methyltransferase regulatory" evidence="1">
    <location>
        <begin position="220"/>
        <end position="305"/>
    </location>
</feature>
<dbReference type="Gene3D" id="3.40.50.150">
    <property type="entry name" value="Vaccinia Virus protein VP39"/>
    <property type="match status" value="1"/>
</dbReference>
<dbReference type="EMBL" id="JAAZON010000688">
    <property type="protein sequence ID" value="NMC64497.1"/>
    <property type="molecule type" value="Genomic_DNA"/>
</dbReference>
<feature type="domain" description="PKMT C-terminal winged helix" evidence="3">
    <location>
        <begin position="434"/>
        <end position="529"/>
    </location>
</feature>
<accession>A0A7X9ILQ4</accession>
<dbReference type="Pfam" id="PF21782">
    <property type="entry name" value="WHD_PKMT"/>
    <property type="match status" value="1"/>
</dbReference>
<evidence type="ECO:0000313" key="5">
    <source>
        <dbReference type="Proteomes" id="UP000524246"/>
    </source>
</evidence>
<dbReference type="Pfam" id="PF13847">
    <property type="entry name" value="Methyltransf_31"/>
    <property type="match status" value="1"/>
</dbReference>
<dbReference type="CDD" id="cd02440">
    <property type="entry name" value="AdoMet_MTases"/>
    <property type="match status" value="1"/>
</dbReference>
<dbReference type="InterPro" id="IPR050723">
    <property type="entry name" value="CFA/CMAS"/>
</dbReference>
<protein>
    <submittedName>
        <fullName evidence="4">Methyltransferase domain-containing protein</fullName>
    </submittedName>
</protein>
<dbReference type="InterPro" id="IPR029063">
    <property type="entry name" value="SAM-dependent_MTases_sf"/>
</dbReference>
<dbReference type="SUPFAM" id="SSF53335">
    <property type="entry name" value="S-adenosyl-L-methionine-dependent methyltransferases"/>
    <property type="match status" value="1"/>
</dbReference>
<evidence type="ECO:0000313" key="4">
    <source>
        <dbReference type="EMBL" id="NMC64497.1"/>
    </source>
</evidence>
<sequence>MKDKIDEKVDPYATIPYASKVHPLREPSRIAALAALYGFEGARPESASVFEIGCASGQALIPLALMYPEASFYGIDASEAQIEEGKSLILKLGIKNIGLEAKTISEALKEKRHFNYVFAHGVYSWINEDTQQDLLSLIHSSLSDNGLAYISYNTWPGWHFRRILRDFLVWQLPSDLSPLEKVSEARKHLSLFEDVVGYEFERPYSLLMNLELRRIRGESDAYVFHEFLEEENNPVYFRDMLERLAQAKLQYISDARLSRNDSFRLIKDGSLLKFEPKLLYEFPETHTRAQVLDFAFHTPFRESIVSKVKDSPTAPMLNSESLQKLFFSASFESIEGEPELGRETEEEFIDLAGHRAFLSKAVLKAALIAMREAWPRNIDFKTLFLKVIKLGKEKFSQSAFDNSTLILGLLDLAKQDFIDISLNSINVASTISSKPRVSPFAQYQARQSNIVTNLRYESVELGPFERDLIQHLNGERDLGAIANLLLSSLSEDGAHIKEGGETVLDPERQRVLVTTLLNDGLETLRKAALLLEE</sequence>
<gene>
    <name evidence="4" type="ORF">GYA55_15130</name>
</gene>
<evidence type="ECO:0000259" key="1">
    <source>
        <dbReference type="Pfam" id="PF10119"/>
    </source>
</evidence>
<dbReference type="GO" id="GO:0032259">
    <property type="term" value="P:methylation"/>
    <property type="evidence" value="ECO:0007669"/>
    <property type="project" value="UniProtKB-KW"/>
</dbReference>
<keyword evidence="4" id="KW-0808">Transferase</keyword>
<keyword evidence="4" id="KW-0489">Methyltransferase</keyword>
<dbReference type="PANTHER" id="PTHR43667">
    <property type="entry name" value="CYCLOPROPANE-FATTY-ACYL-PHOSPHOLIPID SYNTHASE"/>
    <property type="match status" value="1"/>
</dbReference>
<dbReference type="InterPro" id="IPR018773">
    <property type="entry name" value="MeTrfase_reg_dom_prd"/>
</dbReference>
<evidence type="ECO:0000259" key="3">
    <source>
        <dbReference type="Pfam" id="PF21782"/>
    </source>
</evidence>
<evidence type="ECO:0000259" key="2">
    <source>
        <dbReference type="Pfam" id="PF13847"/>
    </source>
</evidence>
<name>A0A7X9ILQ4_9DELT</name>
<dbReference type="InterPro" id="IPR025714">
    <property type="entry name" value="Methyltranfer_dom"/>
</dbReference>
<feature type="domain" description="Methyltransferase" evidence="2">
    <location>
        <begin position="48"/>
        <end position="152"/>
    </location>
</feature>
<comment type="caution">
    <text evidence="4">The sequence shown here is derived from an EMBL/GenBank/DDBJ whole genome shotgun (WGS) entry which is preliminary data.</text>
</comment>
<dbReference type="Pfam" id="PF10119">
    <property type="entry name" value="MethyTransf_Reg"/>
    <property type="match status" value="1"/>
</dbReference>
<organism evidence="4 5">
    <name type="scientific">SAR324 cluster bacterium</name>
    <dbReference type="NCBI Taxonomy" id="2024889"/>
    <lineage>
        <taxon>Bacteria</taxon>
        <taxon>Deltaproteobacteria</taxon>
        <taxon>SAR324 cluster</taxon>
    </lineage>
</organism>
<dbReference type="Proteomes" id="UP000524246">
    <property type="component" value="Unassembled WGS sequence"/>
</dbReference>
<dbReference type="InterPro" id="IPR048976">
    <property type="entry name" value="WHD_PKMT"/>
</dbReference>
<proteinExistence type="predicted"/>
<dbReference type="AlphaFoldDB" id="A0A7X9ILQ4"/>
<dbReference type="PANTHER" id="PTHR43667:SF2">
    <property type="entry name" value="FATTY ACID C-METHYL TRANSFERASE"/>
    <property type="match status" value="1"/>
</dbReference>
<reference evidence="4 5" key="1">
    <citation type="journal article" date="2020" name="Biotechnol. Biofuels">
        <title>New insights from the biogas microbiome by comprehensive genome-resolved metagenomics of nearly 1600 species originating from multiple anaerobic digesters.</title>
        <authorList>
            <person name="Campanaro S."/>
            <person name="Treu L."/>
            <person name="Rodriguez-R L.M."/>
            <person name="Kovalovszki A."/>
            <person name="Ziels R.M."/>
            <person name="Maus I."/>
            <person name="Zhu X."/>
            <person name="Kougias P.G."/>
            <person name="Basile A."/>
            <person name="Luo G."/>
            <person name="Schluter A."/>
            <person name="Konstantinidis K.T."/>
            <person name="Angelidaki I."/>
        </authorList>
    </citation>
    <scope>NUCLEOTIDE SEQUENCE [LARGE SCALE GENOMIC DNA]</scope>
    <source>
        <strain evidence="4">AS27yjCOA_65</strain>
    </source>
</reference>